<reference evidence="16" key="2">
    <citation type="submission" date="2025-09" db="UniProtKB">
        <authorList>
            <consortium name="Ensembl"/>
        </authorList>
    </citation>
    <scope>IDENTIFICATION</scope>
</reference>
<dbReference type="AlphaFoldDB" id="A0A3Q3QPY7"/>
<dbReference type="OrthoDB" id="5034579at2759"/>
<dbReference type="InterPro" id="IPR022643">
    <property type="entry name" value="De-COase2_C"/>
</dbReference>
<comment type="cofactor">
    <cofactor evidence="1 12">
        <name>pyridoxal 5'-phosphate</name>
        <dbReference type="ChEBI" id="CHEBI:597326"/>
    </cofactor>
</comment>
<dbReference type="PROSITE" id="PS00878">
    <property type="entry name" value="ODR_DC_2_1"/>
    <property type="match status" value="1"/>
</dbReference>
<dbReference type="Gene3D" id="3.20.20.10">
    <property type="entry name" value="Alanine racemase"/>
    <property type="match status" value="1"/>
</dbReference>
<feature type="domain" description="Orn/DAP/Arg decarboxylase 2 N-terminal" evidence="15">
    <location>
        <begin position="46"/>
        <end position="281"/>
    </location>
</feature>
<dbReference type="FunFam" id="2.40.37.10:FF:000005">
    <property type="entry name" value="Ornithine decarboxylase"/>
    <property type="match status" value="1"/>
</dbReference>
<dbReference type="InterPro" id="IPR022644">
    <property type="entry name" value="De-COase2_N"/>
</dbReference>
<dbReference type="InterPro" id="IPR000183">
    <property type="entry name" value="Orn/DAP/Arg_de-COase"/>
</dbReference>
<comment type="pathway">
    <text evidence="8">Amine and polyamine biosynthesis; putrescine biosynthesis via L-ornithine pathway; putrescine from L-ornithine: step 1/1.</text>
</comment>
<evidence type="ECO:0000256" key="11">
    <source>
        <dbReference type="ARBA" id="ARBA00049127"/>
    </source>
</evidence>
<dbReference type="PANTHER" id="PTHR11482">
    <property type="entry name" value="ARGININE/DIAMINOPIMELATE/ORNITHINE DECARBOXYLASE"/>
    <property type="match status" value="1"/>
</dbReference>
<evidence type="ECO:0000256" key="8">
    <source>
        <dbReference type="ARBA" id="ARBA00034115"/>
    </source>
</evidence>
<dbReference type="Pfam" id="PF02784">
    <property type="entry name" value="Orn_Arg_deC_N"/>
    <property type="match status" value="1"/>
</dbReference>
<dbReference type="SUPFAM" id="SSF51419">
    <property type="entry name" value="PLP-binding barrel"/>
    <property type="match status" value="1"/>
</dbReference>
<evidence type="ECO:0000313" key="16">
    <source>
        <dbReference type="Ensembl" id="ENSMALP00000017356.1"/>
    </source>
</evidence>
<dbReference type="Gene3D" id="2.40.37.10">
    <property type="entry name" value="Lyase, Ornithine Decarboxylase, Chain A, domain 1"/>
    <property type="match status" value="1"/>
</dbReference>
<evidence type="ECO:0000256" key="3">
    <source>
        <dbReference type="ARBA" id="ARBA00022553"/>
    </source>
</evidence>
<keyword evidence="17" id="KW-1185">Reference proteome</keyword>
<dbReference type="PRINTS" id="PR01182">
    <property type="entry name" value="ORNDCRBXLASE"/>
</dbReference>
<sequence>MNTATPTEFEFSFLEEGFCAWDIVEQKISESSTTDDRDAFYICDLGDVLNKHLRWMRALPRVTPFYAVKCNDSRAVVMTLASLGIGFDCASKTEIQLVQSMGVAQSRIIYANPCKQVSQIKYASTHGVQMMTFDSEVELMKVARYHDSAKLVLRIATDDSKAVCPLSVKFGATLKACRGLLEQAKELGLDVIGVSFHVGSGCTDPKTFTQAIADARCVFDMGDELGFNMKLLDIGGGFPGSDDSALKFEEITAVINPALDKYFPADTGVKIIAEPGRFYVASAYTLVVNIIAKKVIMDEDLDSDEEDEGTSNRTLMYYVNDGVYGSFNCILFDHAHCFPILHKKPKPDEVMYPCSIWGPTCDGLDRIVEQCRLPDLQVGDWLVFENMGAYTVSASSTFNGFQRPDIHYVMSRAVRQHVQQVCSQGMPTPKEDCFLFDMPVSCGQESSSEMPTKSCQANVV</sequence>
<dbReference type="GeneID" id="109965017"/>
<dbReference type="Ensembl" id="ENSMALT00000017698.1">
    <property type="protein sequence ID" value="ENSMALP00000017356.1"/>
    <property type="gene ID" value="ENSMALG00000012107.1"/>
</dbReference>
<dbReference type="InterPro" id="IPR002433">
    <property type="entry name" value="Orn_de-COase"/>
</dbReference>
<organism evidence="16 17">
    <name type="scientific">Monopterus albus</name>
    <name type="common">Swamp eel</name>
    <dbReference type="NCBI Taxonomy" id="43700"/>
    <lineage>
        <taxon>Eukaryota</taxon>
        <taxon>Metazoa</taxon>
        <taxon>Chordata</taxon>
        <taxon>Craniata</taxon>
        <taxon>Vertebrata</taxon>
        <taxon>Euteleostomi</taxon>
        <taxon>Actinopterygii</taxon>
        <taxon>Neopterygii</taxon>
        <taxon>Teleostei</taxon>
        <taxon>Neoteleostei</taxon>
        <taxon>Acanthomorphata</taxon>
        <taxon>Anabantaria</taxon>
        <taxon>Synbranchiformes</taxon>
        <taxon>Synbranchidae</taxon>
        <taxon>Monopterus</taxon>
    </lineage>
</organism>
<evidence type="ECO:0000256" key="13">
    <source>
        <dbReference type="RuleBase" id="RU003737"/>
    </source>
</evidence>
<dbReference type="GO" id="GO:0033387">
    <property type="term" value="P:putrescine biosynthetic process from arginine, via ornithine"/>
    <property type="evidence" value="ECO:0007669"/>
    <property type="project" value="TreeGrafter"/>
</dbReference>
<comment type="catalytic activity">
    <reaction evidence="11">
        <text>L-ornithine + H(+) = putrescine + CO2</text>
        <dbReference type="Rhea" id="RHEA:22964"/>
        <dbReference type="ChEBI" id="CHEBI:15378"/>
        <dbReference type="ChEBI" id="CHEBI:16526"/>
        <dbReference type="ChEBI" id="CHEBI:46911"/>
        <dbReference type="ChEBI" id="CHEBI:326268"/>
        <dbReference type="EC" id="4.1.1.17"/>
    </reaction>
</comment>
<evidence type="ECO:0000256" key="2">
    <source>
        <dbReference type="ARBA" id="ARBA00008872"/>
    </source>
</evidence>
<keyword evidence="5 12" id="KW-0663">Pyridoxal phosphate</keyword>
<feature type="modified residue" description="N6-(pyridoxal phosphate)lysine" evidence="12">
    <location>
        <position position="69"/>
    </location>
</feature>
<dbReference type="Pfam" id="PF00278">
    <property type="entry name" value="Orn_DAP_Arg_deC"/>
    <property type="match status" value="1"/>
</dbReference>
<comment type="function">
    <text evidence="10">Catalyzes the first and rate-limiting step of polyamine biosynthesis that converts ornithine into putrescine, which is the precursor for the polyamines, spermidine and spermine. Polyamines are essential for cell proliferation and are implicated in cellular processes, ranging from DNA replication to apoptosis.</text>
</comment>
<keyword evidence="4" id="KW-0210">Decarboxylase</keyword>
<dbReference type="PRINTS" id="PR01179">
    <property type="entry name" value="ODADCRBXLASE"/>
</dbReference>
<keyword evidence="6" id="KW-0620">Polyamine biosynthesis</keyword>
<comment type="similarity">
    <text evidence="2 13">Belongs to the Orn/Lys/Arg decarboxylase class-II family.</text>
</comment>
<dbReference type="InterPro" id="IPR029066">
    <property type="entry name" value="PLP-binding_barrel"/>
</dbReference>
<dbReference type="GO" id="GO:0005737">
    <property type="term" value="C:cytoplasm"/>
    <property type="evidence" value="ECO:0007669"/>
    <property type="project" value="TreeGrafter"/>
</dbReference>
<keyword evidence="3" id="KW-0597">Phosphoprotein</keyword>
<dbReference type="FunFam" id="3.20.20.10:FF:000006">
    <property type="entry name" value="Ornithine decarboxylase 1"/>
    <property type="match status" value="1"/>
</dbReference>
<accession>A0A3Q3QPY7</accession>
<evidence type="ECO:0000256" key="6">
    <source>
        <dbReference type="ARBA" id="ARBA00023115"/>
    </source>
</evidence>
<dbReference type="GO" id="GO:0004586">
    <property type="term" value="F:ornithine decarboxylase activity"/>
    <property type="evidence" value="ECO:0007669"/>
    <property type="project" value="UniProtKB-EC"/>
</dbReference>
<proteinExistence type="inferred from homology"/>
<dbReference type="PANTHER" id="PTHR11482:SF42">
    <property type="entry name" value="ORNITHINE DECARBOXYLASE"/>
    <property type="match status" value="1"/>
</dbReference>
<evidence type="ECO:0000256" key="10">
    <source>
        <dbReference type="ARBA" id="ARBA00037173"/>
    </source>
</evidence>
<dbReference type="InterPro" id="IPR022653">
    <property type="entry name" value="De-COase2_pyr-phos_BS"/>
</dbReference>
<evidence type="ECO:0000259" key="14">
    <source>
        <dbReference type="Pfam" id="PF00278"/>
    </source>
</evidence>
<dbReference type="CTD" id="4953"/>
<evidence type="ECO:0000313" key="17">
    <source>
        <dbReference type="Proteomes" id="UP000261600"/>
    </source>
</evidence>
<dbReference type="Proteomes" id="UP000261600">
    <property type="component" value="Unplaced"/>
</dbReference>
<dbReference type="STRING" id="43700.ENSMALP00000017356"/>
<dbReference type="InterPro" id="IPR009006">
    <property type="entry name" value="Ala_racemase/Decarboxylase_C"/>
</dbReference>
<dbReference type="EC" id="4.1.1.17" evidence="9"/>
<feature type="domain" description="Orn/DAP/Arg decarboxylase 2 C-terminal" evidence="14">
    <location>
        <begin position="41"/>
        <end position="388"/>
    </location>
</feature>
<dbReference type="SUPFAM" id="SSF50621">
    <property type="entry name" value="Alanine racemase C-terminal domain-like"/>
    <property type="match status" value="1"/>
</dbReference>
<evidence type="ECO:0000256" key="4">
    <source>
        <dbReference type="ARBA" id="ARBA00022793"/>
    </source>
</evidence>
<dbReference type="KEGG" id="malb:109965017"/>
<protein>
    <recommendedName>
        <fullName evidence="9">ornithine decarboxylase</fullName>
        <ecNumber evidence="9">4.1.1.17</ecNumber>
    </recommendedName>
</protein>
<reference evidence="16" key="1">
    <citation type="submission" date="2025-08" db="UniProtKB">
        <authorList>
            <consortium name="Ensembl"/>
        </authorList>
    </citation>
    <scope>IDENTIFICATION</scope>
</reference>
<evidence type="ECO:0000256" key="9">
    <source>
        <dbReference type="ARBA" id="ARBA00034138"/>
    </source>
</evidence>
<name>A0A3Q3QPY7_MONAL</name>
<keyword evidence="7" id="KW-0456">Lyase</keyword>
<evidence type="ECO:0000256" key="7">
    <source>
        <dbReference type="ARBA" id="ARBA00023239"/>
    </source>
</evidence>
<evidence type="ECO:0000256" key="5">
    <source>
        <dbReference type="ARBA" id="ARBA00022898"/>
    </source>
</evidence>
<dbReference type="RefSeq" id="XP_020464360.1">
    <property type="nucleotide sequence ID" value="XM_020608704.1"/>
</dbReference>
<evidence type="ECO:0000256" key="12">
    <source>
        <dbReference type="PIRSR" id="PIRSR600183-50"/>
    </source>
</evidence>
<dbReference type="CDD" id="cd00622">
    <property type="entry name" value="PLPDE_III_ODC"/>
    <property type="match status" value="1"/>
</dbReference>
<evidence type="ECO:0000256" key="1">
    <source>
        <dbReference type="ARBA" id="ARBA00001933"/>
    </source>
</evidence>
<feature type="active site" description="Proton donor" evidence="12">
    <location>
        <position position="361"/>
    </location>
</feature>
<evidence type="ECO:0000259" key="15">
    <source>
        <dbReference type="Pfam" id="PF02784"/>
    </source>
</evidence>